<accession>A0ABW4HPD0</accession>
<proteinExistence type="inferred from homology"/>
<dbReference type="PANTHER" id="PTHR33755">
    <property type="entry name" value="TOXIN PARE1-RELATED"/>
    <property type="match status" value="1"/>
</dbReference>
<evidence type="ECO:0000256" key="2">
    <source>
        <dbReference type="ARBA" id="ARBA00022649"/>
    </source>
</evidence>
<comment type="caution">
    <text evidence="3">The sequence shown here is derived from an EMBL/GenBank/DDBJ whole genome shotgun (WGS) entry which is preliminary data.</text>
</comment>
<dbReference type="Gene3D" id="3.30.2310.20">
    <property type="entry name" value="RelE-like"/>
    <property type="match status" value="1"/>
</dbReference>
<dbReference type="InterPro" id="IPR035093">
    <property type="entry name" value="RelE/ParE_toxin_dom_sf"/>
</dbReference>
<keyword evidence="4" id="KW-1185">Reference proteome</keyword>
<comment type="similarity">
    <text evidence="1">Belongs to the RelE toxin family.</text>
</comment>
<name>A0ABW4HPD0_9BACI</name>
<dbReference type="RefSeq" id="WP_251513366.1">
    <property type="nucleotide sequence ID" value="NZ_JAMBON010000010.1"/>
</dbReference>
<dbReference type="Pfam" id="PF05016">
    <property type="entry name" value="ParE_toxin"/>
    <property type="match status" value="1"/>
</dbReference>
<protein>
    <submittedName>
        <fullName evidence="3">Type II toxin-antitoxin system RelE/ParE family toxin</fullName>
    </submittedName>
</protein>
<sequence length="105" mass="12441">MPQKKIKYAPVAIDDMDEIFSYISEDDFIAAEKFLDKLNERIASLGDFPEAGTVLSDDEYTLVQQGYRFIVVHPYLIFYRIMEDSVVIHRIIHGRRDYLRELFEF</sequence>
<keyword evidence="2" id="KW-1277">Toxin-antitoxin system</keyword>
<evidence type="ECO:0000313" key="4">
    <source>
        <dbReference type="Proteomes" id="UP001597221"/>
    </source>
</evidence>
<dbReference type="InterPro" id="IPR007712">
    <property type="entry name" value="RelE/ParE_toxin"/>
</dbReference>
<organism evidence="3 4">
    <name type="scientific">Oceanobacillus luteolus</name>
    <dbReference type="NCBI Taxonomy" id="1274358"/>
    <lineage>
        <taxon>Bacteria</taxon>
        <taxon>Bacillati</taxon>
        <taxon>Bacillota</taxon>
        <taxon>Bacilli</taxon>
        <taxon>Bacillales</taxon>
        <taxon>Bacillaceae</taxon>
        <taxon>Oceanobacillus</taxon>
    </lineage>
</organism>
<dbReference type="Proteomes" id="UP001597221">
    <property type="component" value="Unassembled WGS sequence"/>
</dbReference>
<dbReference type="NCBIfam" id="TIGR02385">
    <property type="entry name" value="RelE_StbE"/>
    <property type="match status" value="1"/>
</dbReference>
<reference evidence="4" key="1">
    <citation type="journal article" date="2019" name="Int. J. Syst. Evol. Microbiol.">
        <title>The Global Catalogue of Microorganisms (GCM) 10K type strain sequencing project: providing services to taxonomists for standard genome sequencing and annotation.</title>
        <authorList>
            <consortium name="The Broad Institute Genomics Platform"/>
            <consortium name="The Broad Institute Genome Sequencing Center for Infectious Disease"/>
            <person name="Wu L."/>
            <person name="Ma J."/>
        </authorList>
    </citation>
    <scope>NUCLEOTIDE SEQUENCE [LARGE SCALE GENOMIC DNA]</scope>
    <source>
        <strain evidence="4">CGMCC 1.12376</strain>
    </source>
</reference>
<evidence type="ECO:0000256" key="1">
    <source>
        <dbReference type="ARBA" id="ARBA00006226"/>
    </source>
</evidence>
<gene>
    <name evidence="3" type="ORF">ACFSBH_07295</name>
</gene>
<dbReference type="EMBL" id="JBHUDE010000035">
    <property type="protein sequence ID" value="MFD1607453.1"/>
    <property type="molecule type" value="Genomic_DNA"/>
</dbReference>
<evidence type="ECO:0000313" key="3">
    <source>
        <dbReference type="EMBL" id="MFD1607453.1"/>
    </source>
</evidence>
<dbReference type="InterPro" id="IPR051803">
    <property type="entry name" value="TA_system_RelE-like_toxin"/>
</dbReference>